<evidence type="ECO:0000259" key="1">
    <source>
        <dbReference type="Pfam" id="PF06985"/>
    </source>
</evidence>
<dbReference type="PANTHER" id="PTHR10622:SF10">
    <property type="entry name" value="HET DOMAIN-CONTAINING PROTEIN"/>
    <property type="match status" value="1"/>
</dbReference>
<feature type="domain" description="Heterokaryon incompatibility" evidence="1">
    <location>
        <begin position="21"/>
        <end position="109"/>
    </location>
</feature>
<dbReference type="Pfam" id="PF26640">
    <property type="entry name" value="DUF8212"/>
    <property type="match status" value="1"/>
</dbReference>
<evidence type="ECO:0000259" key="2">
    <source>
        <dbReference type="Pfam" id="PF26640"/>
    </source>
</evidence>
<accession>A0A8H8RF37</accession>
<dbReference type="Pfam" id="PF06985">
    <property type="entry name" value="HET"/>
    <property type="match status" value="1"/>
</dbReference>
<comment type="caution">
    <text evidence="3">The sequence shown here is derived from an EMBL/GenBank/DDBJ whole genome shotgun (WGS) entry which is preliminary data.</text>
</comment>
<dbReference type="EMBL" id="QGMI01001321">
    <property type="protein sequence ID" value="TVY33712.1"/>
    <property type="molecule type" value="Genomic_DNA"/>
</dbReference>
<dbReference type="Proteomes" id="UP000443090">
    <property type="component" value="Unassembled WGS sequence"/>
</dbReference>
<dbReference type="AlphaFoldDB" id="A0A8H8RF37"/>
<proteinExistence type="predicted"/>
<organism evidence="3 4">
    <name type="scientific">Lachnellula occidentalis</name>
    <dbReference type="NCBI Taxonomy" id="215460"/>
    <lineage>
        <taxon>Eukaryota</taxon>
        <taxon>Fungi</taxon>
        <taxon>Dikarya</taxon>
        <taxon>Ascomycota</taxon>
        <taxon>Pezizomycotina</taxon>
        <taxon>Leotiomycetes</taxon>
        <taxon>Helotiales</taxon>
        <taxon>Lachnaceae</taxon>
        <taxon>Lachnellula</taxon>
    </lineage>
</organism>
<name>A0A8H8RF37_9HELO</name>
<reference evidence="3 4" key="1">
    <citation type="submission" date="2018-05" db="EMBL/GenBank/DDBJ databases">
        <title>Genome sequencing and assembly of the regulated plant pathogen Lachnellula willkommii and related sister species for the development of diagnostic species identification markers.</title>
        <authorList>
            <person name="Giroux E."/>
            <person name="Bilodeau G."/>
        </authorList>
    </citation>
    <scope>NUCLEOTIDE SEQUENCE [LARGE SCALE GENOMIC DNA]</scope>
    <source>
        <strain evidence="3 4">CBS 160.35</strain>
    </source>
</reference>
<dbReference type="PANTHER" id="PTHR10622">
    <property type="entry name" value="HET DOMAIN-CONTAINING PROTEIN"/>
    <property type="match status" value="1"/>
</dbReference>
<evidence type="ECO:0000313" key="4">
    <source>
        <dbReference type="Proteomes" id="UP000443090"/>
    </source>
</evidence>
<evidence type="ECO:0000313" key="3">
    <source>
        <dbReference type="EMBL" id="TVY33712.1"/>
    </source>
</evidence>
<dbReference type="InterPro" id="IPR058525">
    <property type="entry name" value="DUF8212"/>
</dbReference>
<sequence length="744" mass="84095">MRLLNSQTLKFQVFYTNIPAYAILSHTWGKEEDEVTFQDVCDGSGVNKAGYSKLTSCCTQAAADKLNFVWIDTCCIDKTNNVELTEAINSMFQWYKKSAICYGYLSDVSIPDGSMADQSALQNSRWFTRGWTFQELIAPTVMMFYDREWRSIGSRKNLKEILSTITRINVAVLSGRDLKLSSVAQIMSWAATRHTTRAEDIAYCLIGILGVSMPLLYGEGGEAAFIRLQEILMQRSDDQSLFAWRQRDGPAGHGLLATSPVSFEGSGHIIQSHDSGPKHSYGMTNRGLCIKLCSHVPVWAGIRIVDLQCEEKDPKLGSSHQIRLYLACMADGRFVRTRIHEFSPGKNAAEWLPQSWNKVLHSLNAGGKDRVYLKSDPKHDVRYRYASSRIETLPNQSAAELIEFYIPQLHLEASSLHRYARLCILGLEPDEPLQESWSNPLPEGITRWDPVLYDHAGKNPYELEVTIGSYYTRQKLRTMIEVPNLDVELRAITSGVRKSKNVGFECTLNGKDSVALIIHGLRDGFDSAINSAARTAVLNSKMSSWPLKLLCSLTGSLDIPVWQTSGPKCVSITLGLDSDNRPYVDILEHWGYISDRDYTTDYRKRKQDCLDKYLFRRVSWERNPLRKGISSRRIGKWDVKAQICQRDDSRPRDQEQAYNISISIDPVSPDIPDPIFSDRATVNTHGRATRLDGLVKSDRDTGDDQIWLANPRREAAVDLFADYSHSPPCKTYGGESKIQNWPHH</sequence>
<protein>
    <submittedName>
        <fullName evidence="3">Vegetative incompatibility protein</fullName>
    </submittedName>
</protein>
<gene>
    <name evidence="3" type="primary">HET-E1_10</name>
    <name evidence="3" type="ORF">LOCC1_G007797</name>
</gene>
<dbReference type="InterPro" id="IPR010730">
    <property type="entry name" value="HET"/>
</dbReference>
<dbReference type="OrthoDB" id="674604at2759"/>
<feature type="domain" description="DUF8212" evidence="2">
    <location>
        <begin position="224"/>
        <end position="246"/>
    </location>
</feature>
<keyword evidence="4" id="KW-1185">Reference proteome</keyword>